<name>F8PWD6_SERL3</name>
<evidence type="ECO:0000313" key="3">
    <source>
        <dbReference type="Proteomes" id="UP000008063"/>
    </source>
</evidence>
<dbReference type="Proteomes" id="UP000008063">
    <property type="component" value="Unassembled WGS sequence"/>
</dbReference>
<dbReference type="EMBL" id="GL945479">
    <property type="protein sequence ID" value="EGN99941.1"/>
    <property type="molecule type" value="Genomic_DNA"/>
</dbReference>
<accession>F8PWD6</accession>
<feature type="chain" id="PRO_5003382400" evidence="1">
    <location>
        <begin position="24"/>
        <end position="66"/>
    </location>
</feature>
<reference evidence="3" key="1">
    <citation type="journal article" date="2011" name="Science">
        <title>The plant cell wall-decomposing machinery underlies the functional diversity of forest fungi.</title>
        <authorList>
            <person name="Eastwood D.C."/>
            <person name="Floudas D."/>
            <person name="Binder M."/>
            <person name="Majcherczyk A."/>
            <person name="Schneider P."/>
            <person name="Aerts A."/>
            <person name="Asiegbu F.O."/>
            <person name="Baker S.E."/>
            <person name="Barry K."/>
            <person name="Bendiksby M."/>
            <person name="Blumentritt M."/>
            <person name="Coutinho P.M."/>
            <person name="Cullen D."/>
            <person name="de Vries R.P."/>
            <person name="Gathman A."/>
            <person name="Goodell B."/>
            <person name="Henrissat B."/>
            <person name="Ihrmark K."/>
            <person name="Kauserud H."/>
            <person name="Kohler A."/>
            <person name="LaButti K."/>
            <person name="Lapidus A."/>
            <person name="Lavin J.L."/>
            <person name="Lee Y.-H."/>
            <person name="Lindquist E."/>
            <person name="Lilly W."/>
            <person name="Lucas S."/>
            <person name="Morin E."/>
            <person name="Murat C."/>
            <person name="Oguiza J.A."/>
            <person name="Park J."/>
            <person name="Pisabarro A.G."/>
            <person name="Riley R."/>
            <person name="Rosling A."/>
            <person name="Salamov A."/>
            <person name="Schmidt O."/>
            <person name="Schmutz J."/>
            <person name="Skrede I."/>
            <person name="Stenlid J."/>
            <person name="Wiebenga A."/>
            <person name="Xie X."/>
            <person name="Kuees U."/>
            <person name="Hibbett D.S."/>
            <person name="Hoffmeister D."/>
            <person name="Hoegberg N."/>
            <person name="Martin F."/>
            <person name="Grigoriev I.V."/>
            <person name="Watkinson S.C."/>
        </authorList>
    </citation>
    <scope>NUCLEOTIDE SEQUENCE [LARGE SCALE GENOMIC DNA]</scope>
    <source>
        <strain evidence="3">strain S7.3</strain>
    </source>
</reference>
<dbReference type="HOGENOM" id="CLU_2832755_0_0_1"/>
<evidence type="ECO:0000256" key="1">
    <source>
        <dbReference type="SAM" id="SignalP"/>
    </source>
</evidence>
<keyword evidence="1" id="KW-0732">Signal</keyword>
<proteinExistence type="predicted"/>
<feature type="signal peptide" evidence="1">
    <location>
        <begin position="1"/>
        <end position="23"/>
    </location>
</feature>
<dbReference type="AlphaFoldDB" id="F8PWD6"/>
<sequence length="66" mass="7287">MDGKKGIQGCLLFVSVYLAFERAVPMMDKGPSDPVSVGRLGNGLGNVSFPLRWRAAEKYWLCPRAE</sequence>
<dbReference type="InParanoid" id="F8PWD6"/>
<gene>
    <name evidence="2" type="ORF">SERLA73DRAFT_122045</name>
</gene>
<organism evidence="3">
    <name type="scientific">Serpula lacrymans var. lacrymans (strain S7.3)</name>
    <name type="common">Dry rot fungus</name>
    <dbReference type="NCBI Taxonomy" id="936435"/>
    <lineage>
        <taxon>Eukaryota</taxon>
        <taxon>Fungi</taxon>
        <taxon>Dikarya</taxon>
        <taxon>Basidiomycota</taxon>
        <taxon>Agaricomycotina</taxon>
        <taxon>Agaricomycetes</taxon>
        <taxon>Agaricomycetidae</taxon>
        <taxon>Boletales</taxon>
        <taxon>Coniophorineae</taxon>
        <taxon>Serpulaceae</taxon>
        <taxon>Serpula</taxon>
    </lineage>
</organism>
<protein>
    <submittedName>
        <fullName evidence="2">Uncharacterized protein</fullName>
    </submittedName>
</protein>
<evidence type="ECO:0000313" key="2">
    <source>
        <dbReference type="EMBL" id="EGN99941.1"/>
    </source>
</evidence>
<keyword evidence="3" id="KW-1185">Reference proteome</keyword>